<dbReference type="Gene3D" id="2.60.200.40">
    <property type="match status" value="1"/>
</dbReference>
<dbReference type="GO" id="GO:0005524">
    <property type="term" value="F:ATP binding"/>
    <property type="evidence" value="ECO:0007669"/>
    <property type="project" value="UniProtKB-KW"/>
</dbReference>
<evidence type="ECO:0000256" key="10">
    <source>
        <dbReference type="ARBA" id="ARBA00023274"/>
    </source>
</evidence>
<feature type="region of interest" description="Disordered" evidence="12">
    <location>
        <begin position="1"/>
        <end position="35"/>
    </location>
</feature>
<proteinExistence type="inferred from homology"/>
<dbReference type="GO" id="GO:0005840">
    <property type="term" value="C:ribosome"/>
    <property type="evidence" value="ECO:0007669"/>
    <property type="project" value="UniProtKB-KW"/>
</dbReference>
<dbReference type="Gene3D" id="3.40.50.10330">
    <property type="entry name" value="Probable inorganic polyphosphate/atp-NAD kinase, domain 1"/>
    <property type="match status" value="1"/>
</dbReference>
<keyword evidence="6 11" id="KW-0418">Kinase</keyword>
<evidence type="ECO:0000256" key="7">
    <source>
        <dbReference type="ARBA" id="ARBA00022840"/>
    </source>
</evidence>
<comment type="subunit">
    <text evidence="3">Monomer.</text>
</comment>
<keyword evidence="9" id="KW-0346">Stress response</keyword>
<keyword evidence="10" id="KW-0687">Ribonucleoprotein</keyword>
<dbReference type="GO" id="GO:0007200">
    <property type="term" value="P:phospholipase C-activating G protein-coupled receptor signaling pathway"/>
    <property type="evidence" value="ECO:0007669"/>
    <property type="project" value="InterPro"/>
</dbReference>
<dbReference type="SMART" id="SM00046">
    <property type="entry name" value="DAGKc"/>
    <property type="match status" value="1"/>
</dbReference>
<dbReference type="GO" id="GO:0004143">
    <property type="term" value="F:ATP-dependent diacylglycerol kinase activity"/>
    <property type="evidence" value="ECO:0007669"/>
    <property type="project" value="UniProtKB-EC"/>
</dbReference>
<dbReference type="Pfam" id="PF01775">
    <property type="entry name" value="Ribosomal_L18A"/>
    <property type="match status" value="1"/>
</dbReference>
<dbReference type="GO" id="GO:0016020">
    <property type="term" value="C:membrane"/>
    <property type="evidence" value="ECO:0007669"/>
    <property type="project" value="TreeGrafter"/>
</dbReference>
<dbReference type="GO" id="GO:0006412">
    <property type="term" value="P:translation"/>
    <property type="evidence" value="ECO:0007669"/>
    <property type="project" value="InterPro"/>
</dbReference>
<evidence type="ECO:0000256" key="5">
    <source>
        <dbReference type="ARBA" id="ARBA00022741"/>
    </source>
</evidence>
<dbReference type="InterPro" id="IPR023573">
    <property type="entry name" value="Ribosomal_eL20_dom"/>
</dbReference>
<dbReference type="InterPro" id="IPR016064">
    <property type="entry name" value="NAD/diacylglycerol_kinase_sf"/>
</dbReference>
<evidence type="ECO:0000259" key="13">
    <source>
        <dbReference type="PROSITE" id="PS50146"/>
    </source>
</evidence>
<dbReference type="SUPFAM" id="SSF160374">
    <property type="entry name" value="RplX-like"/>
    <property type="match status" value="1"/>
</dbReference>
<keyword evidence="5 11" id="KW-0547">Nucleotide-binding</keyword>
<organism evidence="14 15">
    <name type="scientific">Cuscuta campestris</name>
    <dbReference type="NCBI Taxonomy" id="132261"/>
    <lineage>
        <taxon>Eukaryota</taxon>
        <taxon>Viridiplantae</taxon>
        <taxon>Streptophyta</taxon>
        <taxon>Embryophyta</taxon>
        <taxon>Tracheophyta</taxon>
        <taxon>Spermatophyta</taxon>
        <taxon>Magnoliopsida</taxon>
        <taxon>eudicotyledons</taxon>
        <taxon>Gunneridae</taxon>
        <taxon>Pentapetalae</taxon>
        <taxon>asterids</taxon>
        <taxon>lamiids</taxon>
        <taxon>Solanales</taxon>
        <taxon>Convolvulaceae</taxon>
        <taxon>Cuscuteae</taxon>
        <taxon>Cuscuta</taxon>
        <taxon>Cuscuta subgen. Grammica</taxon>
        <taxon>Cuscuta sect. Cleistogrammica</taxon>
    </lineage>
</organism>
<evidence type="ECO:0000256" key="12">
    <source>
        <dbReference type="SAM" id="MobiDB-lite"/>
    </source>
</evidence>
<feature type="domain" description="DAGKc" evidence="13">
    <location>
        <begin position="104"/>
        <end position="245"/>
    </location>
</feature>
<dbReference type="Gene3D" id="3.10.20.10">
    <property type="match status" value="2"/>
</dbReference>
<dbReference type="AlphaFoldDB" id="A0A484KN96"/>
<dbReference type="SMART" id="SM00045">
    <property type="entry name" value="DAGKa"/>
    <property type="match status" value="1"/>
</dbReference>
<dbReference type="OrthoDB" id="242257at2759"/>
<name>A0A484KN96_9ASTE</name>
<evidence type="ECO:0000256" key="6">
    <source>
        <dbReference type="ARBA" id="ARBA00022777"/>
    </source>
</evidence>
<evidence type="ECO:0000313" key="14">
    <source>
        <dbReference type="EMBL" id="VFQ63546.1"/>
    </source>
</evidence>
<keyword evidence="7 11" id="KW-0067">ATP-binding</keyword>
<evidence type="ECO:0000256" key="1">
    <source>
        <dbReference type="ARBA" id="ARBA00009280"/>
    </source>
</evidence>
<keyword evidence="4 11" id="KW-0808">Transferase</keyword>
<accession>A0A484KN96</accession>
<dbReference type="GO" id="GO:1990904">
    <property type="term" value="C:ribonucleoprotein complex"/>
    <property type="evidence" value="ECO:0007669"/>
    <property type="project" value="UniProtKB-KW"/>
</dbReference>
<sequence>MSDKMIASSVHGQIRRKRQRNRNGSNHIPKGKQQDTSHFKRALEFLLNGLALLKNPSSEKMDNNLYRCGEFSDKNGFKNGSVSKKRENIVPGLSKKYALVDLPQDARPLLVLINMKSGAQNGHSLRRRLNMLLNPVQIFELSSSQGPEACLDLFSNLQYFRVLVCGGDGTVAWVLDAIERHNFESPPPVAVLPLGTGNDLSRVLQWGGGFSMVEGQGGVGTFLHDLNNAAVTMLDRWRVDISDENSVPDAKNVKPRFMMNYLEGARDIMDRTCADLPWQVWLEVDGKDIQIPNDAEGLIVLNIGSYMGGVDLWQNDLEHDNDFEHQSMHDKMLEVVCVSGAWQLGKLQVGLSQARRLAQGGTIRIHVSSPFPVQIDGEPFIQQPGCIEITHHGQYHHYQVVGRALPSESEENPKMYRMKLWATDEIFEKNPTVIKNYGIWLRYQSRTGYHNMYKEFRDTTLNGAVDQMYTEMASRHRVRRHCIQIIKTATIPDSLCKRESVKQFHNSEIKFPLVFKKLRPPSRKFKTTYKASRPNLFV</sequence>
<dbReference type="InterPro" id="IPR037607">
    <property type="entry name" value="DGK"/>
</dbReference>
<evidence type="ECO:0000256" key="3">
    <source>
        <dbReference type="ARBA" id="ARBA00011245"/>
    </source>
</evidence>
<dbReference type="EMBL" id="OOIL02000305">
    <property type="protein sequence ID" value="VFQ63546.1"/>
    <property type="molecule type" value="Genomic_DNA"/>
</dbReference>
<protein>
    <recommendedName>
        <fullName evidence="11">Diacylglycerol kinase</fullName>
        <shortName evidence="11">DAG kinase</shortName>
        <ecNumber evidence="11">2.7.1.107</ecNumber>
    </recommendedName>
</protein>
<reference evidence="14 15" key="1">
    <citation type="submission" date="2018-04" db="EMBL/GenBank/DDBJ databases">
        <authorList>
            <person name="Vogel A."/>
        </authorList>
    </citation>
    <scope>NUCLEOTIDE SEQUENCE [LARGE SCALE GENOMIC DNA]</scope>
</reference>
<gene>
    <name evidence="14" type="ORF">CCAM_LOCUS5322</name>
</gene>
<dbReference type="SUPFAM" id="SSF111331">
    <property type="entry name" value="NAD kinase/diacylglycerol kinase-like"/>
    <property type="match status" value="1"/>
</dbReference>
<evidence type="ECO:0000313" key="15">
    <source>
        <dbReference type="Proteomes" id="UP000595140"/>
    </source>
</evidence>
<dbReference type="Proteomes" id="UP000595140">
    <property type="component" value="Unassembled WGS sequence"/>
</dbReference>
<dbReference type="PANTHER" id="PTHR11255:SF104">
    <property type="entry name" value="DIACYLGLYCEROL KINASE 2"/>
    <property type="match status" value="1"/>
</dbReference>
<dbReference type="InterPro" id="IPR001206">
    <property type="entry name" value="Diacylglycerol_kinase_cat_dom"/>
</dbReference>
<dbReference type="InterPro" id="IPR017438">
    <property type="entry name" value="ATP-NAD_kinase_N"/>
</dbReference>
<evidence type="ECO:0000256" key="2">
    <source>
        <dbReference type="ARBA" id="ARBA00009362"/>
    </source>
</evidence>
<dbReference type="FunFam" id="3.10.20.10:FF:000001">
    <property type="entry name" value="60S ribosomal protein L18a"/>
    <property type="match status" value="1"/>
</dbReference>
<dbReference type="PROSITE" id="PS50146">
    <property type="entry name" value="DAGK"/>
    <property type="match status" value="1"/>
</dbReference>
<evidence type="ECO:0000256" key="4">
    <source>
        <dbReference type="ARBA" id="ARBA00022679"/>
    </source>
</evidence>
<comment type="similarity">
    <text evidence="1 11">Belongs to the eukaryotic diacylglycerol kinase family.</text>
</comment>
<evidence type="ECO:0000256" key="11">
    <source>
        <dbReference type="RuleBase" id="RU361128"/>
    </source>
</evidence>
<dbReference type="InterPro" id="IPR000756">
    <property type="entry name" value="Diacylglycerol_kin_accessory"/>
</dbReference>
<dbReference type="FunFam" id="3.40.50.10330:FF:000006">
    <property type="entry name" value="Diacylglycerol kinase"/>
    <property type="match status" value="1"/>
</dbReference>
<evidence type="ECO:0000256" key="9">
    <source>
        <dbReference type="ARBA" id="ARBA00023016"/>
    </source>
</evidence>
<dbReference type="PANTHER" id="PTHR11255">
    <property type="entry name" value="DIACYLGLYCEROL KINASE"/>
    <property type="match status" value="1"/>
</dbReference>
<dbReference type="Pfam" id="PF00609">
    <property type="entry name" value="DAGK_acc"/>
    <property type="match status" value="1"/>
</dbReference>
<evidence type="ECO:0000256" key="8">
    <source>
        <dbReference type="ARBA" id="ARBA00022980"/>
    </source>
</evidence>
<keyword evidence="8" id="KW-0689">Ribosomal protein</keyword>
<comment type="similarity">
    <text evidence="2">Belongs to the eukaryotic ribosomal protein eL20 family.</text>
</comment>
<dbReference type="EC" id="2.7.1.107" evidence="11"/>
<keyword evidence="15" id="KW-1185">Reference proteome</keyword>
<comment type="catalytic activity">
    <reaction evidence="11">
        <text>a 1,2-diacyl-sn-glycerol + ATP = a 1,2-diacyl-sn-glycero-3-phosphate + ADP + H(+)</text>
        <dbReference type="Rhea" id="RHEA:10272"/>
        <dbReference type="ChEBI" id="CHEBI:15378"/>
        <dbReference type="ChEBI" id="CHEBI:17815"/>
        <dbReference type="ChEBI" id="CHEBI:30616"/>
        <dbReference type="ChEBI" id="CHEBI:58608"/>
        <dbReference type="ChEBI" id="CHEBI:456216"/>
        <dbReference type="EC" id="2.7.1.107"/>
    </reaction>
</comment>
<dbReference type="Pfam" id="PF00781">
    <property type="entry name" value="DAGK_cat"/>
    <property type="match status" value="1"/>
</dbReference>
<dbReference type="GO" id="GO:0003735">
    <property type="term" value="F:structural constituent of ribosome"/>
    <property type="evidence" value="ECO:0007669"/>
    <property type="project" value="InterPro"/>
</dbReference>